<keyword evidence="2" id="KW-1185">Reference proteome</keyword>
<evidence type="ECO:0000313" key="1">
    <source>
        <dbReference type="EMBL" id="CAE7268870.1"/>
    </source>
</evidence>
<name>A0A812MPB5_9DINO</name>
<dbReference type="AlphaFoldDB" id="A0A812MPB5"/>
<comment type="caution">
    <text evidence="1">The sequence shown here is derived from an EMBL/GenBank/DDBJ whole genome shotgun (WGS) entry which is preliminary data.</text>
</comment>
<dbReference type="OrthoDB" id="10340920at2759"/>
<sequence>MPLRCECPRCRKLVVPSIAFDPHELPLGGLASQCPYCHKPIRVIRTSEKRVESAISCVTVAGSVALCTASFAHLAVPAGLAPAVCAVTAAQDMLLGTVRKDPWKRRAGALGLLSAGCTVSLAAADKVRVVGQASIGRLGGQTAFVYTRRGLENAKSAVSARNAAKNAAGHWLRLKAGAKSIYEVGLSFWPPPPPAELPVREIELQVFRSAEPQPEEPRQDMLAAETVDDDGWQVLPADAANILRQEELSLCGKYDARDEWLLLSDTTSQLRFSAQCGAEANCAALRA</sequence>
<dbReference type="EMBL" id="CAJNDS010001635">
    <property type="protein sequence ID" value="CAE7268870.1"/>
    <property type="molecule type" value="Genomic_DNA"/>
</dbReference>
<gene>
    <name evidence="1" type="ORF">SNAT2548_LOCUS14265</name>
</gene>
<evidence type="ECO:0000313" key="2">
    <source>
        <dbReference type="Proteomes" id="UP000604046"/>
    </source>
</evidence>
<protein>
    <submittedName>
        <fullName evidence="1">Uncharacterized protein</fullName>
    </submittedName>
</protein>
<proteinExistence type="predicted"/>
<organism evidence="1 2">
    <name type="scientific">Symbiodinium natans</name>
    <dbReference type="NCBI Taxonomy" id="878477"/>
    <lineage>
        <taxon>Eukaryota</taxon>
        <taxon>Sar</taxon>
        <taxon>Alveolata</taxon>
        <taxon>Dinophyceae</taxon>
        <taxon>Suessiales</taxon>
        <taxon>Symbiodiniaceae</taxon>
        <taxon>Symbiodinium</taxon>
    </lineage>
</organism>
<accession>A0A812MPB5</accession>
<reference evidence="1" key="1">
    <citation type="submission" date="2021-02" db="EMBL/GenBank/DDBJ databases">
        <authorList>
            <person name="Dougan E. K."/>
            <person name="Rhodes N."/>
            <person name="Thang M."/>
            <person name="Chan C."/>
        </authorList>
    </citation>
    <scope>NUCLEOTIDE SEQUENCE</scope>
</reference>
<dbReference type="Proteomes" id="UP000604046">
    <property type="component" value="Unassembled WGS sequence"/>
</dbReference>